<dbReference type="GO" id="GO:0005829">
    <property type="term" value="C:cytosol"/>
    <property type="evidence" value="ECO:0007669"/>
    <property type="project" value="TreeGrafter"/>
</dbReference>
<feature type="domain" description="Metalloprotease TldD/E C-terminal" evidence="1">
    <location>
        <begin position="202"/>
        <end position="414"/>
    </location>
</feature>
<keyword evidence="3" id="KW-1185">Reference proteome</keyword>
<dbReference type="EMBL" id="FMVM01000002">
    <property type="protein sequence ID" value="SCY09349.1"/>
    <property type="molecule type" value="Genomic_DNA"/>
</dbReference>
<dbReference type="AlphaFoldDB" id="A0A1G5D3E4"/>
<dbReference type="Pfam" id="PF19289">
    <property type="entry name" value="PmbA_TldD_3rd"/>
    <property type="match status" value="1"/>
</dbReference>
<dbReference type="InterPro" id="IPR045569">
    <property type="entry name" value="Metalloprtase-TldD/E_C"/>
</dbReference>
<dbReference type="GO" id="GO:0008237">
    <property type="term" value="F:metallopeptidase activity"/>
    <property type="evidence" value="ECO:0007669"/>
    <property type="project" value="InterPro"/>
</dbReference>
<name>A0A1G5D3E4_9BACL</name>
<sequence length="416" mass="47509">MSKYADYYGTELFQKSWVMTEIESLYSERKGCGGALRRWREDRFYSCIRPLSNYTDVKNQDWIHWACDSGVAGTVPQRSDETNINQPCLNIHQPISNQVIDHILLEGKEIIYSIPDLIVSPTLFFEAEEKSVFYQDTEGRELEKREAQHTVSILVQGKSRRASTTFSFRSIADLDWQLQCEQLNVQLQSRADGPNRSAEHSRIILTEQGTEELLKALGNLFISDYMDANVPVLWQKQGKRIASPTFTLTDCAHIPDLLRSSTFDDEGAICRDVEIIKKGVFNEALHSLSSSTKHKQTANGRAFRKNYQSTPKIQYTNLKVEEGTLSTEQMISKKLSDFVLNRSYGGHIRGGKLIFEAEGWRIHNNQLAERLSQVRIEAPLFQMLRSIDPATDGYHHTCSKGFISPSLYVENVSVFY</sequence>
<keyword evidence="2" id="KW-0378">Hydrolase</keyword>
<dbReference type="InterPro" id="IPR047657">
    <property type="entry name" value="PmbA"/>
</dbReference>
<accession>A0A1G5D3E4</accession>
<dbReference type="InterPro" id="IPR036059">
    <property type="entry name" value="TldD/PmbA_sf"/>
</dbReference>
<proteinExistence type="predicted"/>
<evidence type="ECO:0000259" key="1">
    <source>
        <dbReference type="Pfam" id="PF19289"/>
    </source>
</evidence>
<dbReference type="GO" id="GO:0006508">
    <property type="term" value="P:proteolysis"/>
    <property type="evidence" value="ECO:0007669"/>
    <property type="project" value="UniProtKB-KW"/>
</dbReference>
<keyword evidence="2" id="KW-0645">Protease</keyword>
<reference evidence="3" key="1">
    <citation type="submission" date="2016-10" db="EMBL/GenBank/DDBJ databases">
        <authorList>
            <person name="Varghese N."/>
            <person name="Submissions S."/>
        </authorList>
    </citation>
    <scope>NUCLEOTIDE SEQUENCE [LARGE SCALE GENOMIC DNA]</scope>
    <source>
        <strain evidence="3">BL9</strain>
    </source>
</reference>
<evidence type="ECO:0000313" key="3">
    <source>
        <dbReference type="Proteomes" id="UP000198538"/>
    </source>
</evidence>
<gene>
    <name evidence="2" type="ORF">SAMN05720606_102322</name>
</gene>
<dbReference type="RefSeq" id="WP_167375633.1">
    <property type="nucleotide sequence ID" value="NZ_FMVM01000002.1"/>
</dbReference>
<dbReference type="STRING" id="582692.SAMN05720606_102322"/>
<dbReference type="Proteomes" id="UP000198538">
    <property type="component" value="Unassembled WGS sequence"/>
</dbReference>
<dbReference type="PANTHER" id="PTHR43421">
    <property type="entry name" value="METALLOPROTEASE PMBA"/>
    <property type="match status" value="1"/>
</dbReference>
<dbReference type="PANTHER" id="PTHR43421:SF1">
    <property type="entry name" value="METALLOPROTEASE PMBA"/>
    <property type="match status" value="1"/>
</dbReference>
<evidence type="ECO:0000313" key="2">
    <source>
        <dbReference type="EMBL" id="SCY09349.1"/>
    </source>
</evidence>
<dbReference type="SUPFAM" id="SSF111283">
    <property type="entry name" value="Putative modulator of DNA gyrase, PmbA/TldD"/>
    <property type="match status" value="1"/>
</dbReference>
<organism evidence="2 3">
    <name type="scientific">Paenibacillus polysaccharolyticus</name>
    <dbReference type="NCBI Taxonomy" id="582692"/>
    <lineage>
        <taxon>Bacteria</taxon>
        <taxon>Bacillati</taxon>
        <taxon>Bacillota</taxon>
        <taxon>Bacilli</taxon>
        <taxon>Bacillales</taxon>
        <taxon>Paenibacillaceae</taxon>
        <taxon>Paenibacillus</taxon>
    </lineage>
</organism>
<protein>
    <submittedName>
        <fullName evidence="2">Predicted Zn-dependent protease or its inactivated homolog</fullName>
    </submittedName>
</protein>